<dbReference type="PANTHER" id="PTHR43434">
    <property type="entry name" value="PHOSPHOGLYCOLATE PHOSPHATASE"/>
    <property type="match status" value="1"/>
</dbReference>
<dbReference type="SFLD" id="SFLDS00003">
    <property type="entry name" value="Haloacid_Dehalogenase"/>
    <property type="match status" value="1"/>
</dbReference>
<dbReference type="InterPro" id="IPR006439">
    <property type="entry name" value="HAD-SF_hydro_IA"/>
</dbReference>
<dbReference type="EMBL" id="SLZR01000013">
    <property type="protein sequence ID" value="TCS38989.1"/>
    <property type="molecule type" value="Genomic_DNA"/>
</dbReference>
<dbReference type="RefSeq" id="WP_132702456.1">
    <property type="nucleotide sequence ID" value="NZ_SLZR01000013.1"/>
</dbReference>
<dbReference type="InterPro" id="IPR050155">
    <property type="entry name" value="HAD-like_hydrolase_sf"/>
</dbReference>
<dbReference type="AlphaFoldDB" id="A0A4R3I4T1"/>
<accession>A0A4R3I4T1</accession>
<dbReference type="Gene3D" id="1.10.150.240">
    <property type="entry name" value="Putative phosphatase, domain 2"/>
    <property type="match status" value="1"/>
</dbReference>
<evidence type="ECO:0000256" key="4">
    <source>
        <dbReference type="ARBA" id="ARBA00013078"/>
    </source>
</evidence>
<dbReference type="SFLD" id="SFLDG01129">
    <property type="entry name" value="C1.5:_HAD__Beta-PGM__Phosphata"/>
    <property type="match status" value="1"/>
</dbReference>
<dbReference type="Proteomes" id="UP000295793">
    <property type="component" value="Unassembled WGS sequence"/>
</dbReference>
<dbReference type="GO" id="GO:0008967">
    <property type="term" value="F:phosphoglycolate phosphatase activity"/>
    <property type="evidence" value="ECO:0007669"/>
    <property type="project" value="UniProtKB-EC"/>
</dbReference>
<comment type="pathway">
    <text evidence="2">Organic acid metabolism; glycolate biosynthesis; glycolate from 2-phosphoglycolate: step 1/1.</text>
</comment>
<dbReference type="InterPro" id="IPR041492">
    <property type="entry name" value="HAD_2"/>
</dbReference>
<proteinExistence type="inferred from homology"/>
<dbReference type="NCBIfam" id="TIGR01549">
    <property type="entry name" value="HAD-SF-IA-v1"/>
    <property type="match status" value="1"/>
</dbReference>
<dbReference type="GO" id="GO:0005829">
    <property type="term" value="C:cytosol"/>
    <property type="evidence" value="ECO:0007669"/>
    <property type="project" value="TreeGrafter"/>
</dbReference>
<gene>
    <name evidence="5" type="ORF">BCF53_11335</name>
</gene>
<dbReference type="InterPro" id="IPR023214">
    <property type="entry name" value="HAD_sf"/>
</dbReference>
<keyword evidence="6" id="KW-1185">Reference proteome</keyword>
<dbReference type="InterPro" id="IPR023198">
    <property type="entry name" value="PGP-like_dom2"/>
</dbReference>
<protein>
    <recommendedName>
        <fullName evidence="4">phosphoglycolate phosphatase</fullName>
        <ecNumber evidence="4">3.1.3.18</ecNumber>
    </recommendedName>
</protein>
<dbReference type="EC" id="3.1.3.18" evidence="4"/>
<dbReference type="InterPro" id="IPR036412">
    <property type="entry name" value="HAD-like_sf"/>
</dbReference>
<comment type="catalytic activity">
    <reaction evidence="1">
        <text>2-phosphoglycolate + H2O = glycolate + phosphate</text>
        <dbReference type="Rhea" id="RHEA:14369"/>
        <dbReference type="ChEBI" id="CHEBI:15377"/>
        <dbReference type="ChEBI" id="CHEBI:29805"/>
        <dbReference type="ChEBI" id="CHEBI:43474"/>
        <dbReference type="ChEBI" id="CHEBI:58033"/>
        <dbReference type="EC" id="3.1.3.18"/>
    </reaction>
</comment>
<dbReference type="PANTHER" id="PTHR43434:SF1">
    <property type="entry name" value="PHOSPHOGLYCOLATE PHOSPHATASE"/>
    <property type="match status" value="1"/>
</dbReference>
<comment type="similarity">
    <text evidence="3">Belongs to the HAD-like hydrolase superfamily. CbbY/CbbZ/Gph/YieH family.</text>
</comment>
<dbReference type="Gene3D" id="3.40.50.1000">
    <property type="entry name" value="HAD superfamily/HAD-like"/>
    <property type="match status" value="1"/>
</dbReference>
<sequence length="217" mass="24071">MRYKALVFDMDGTLLNTLEDLADSTNFALIKHGFAAQPTESYRYFVGSGARKLVERALPEQARNPETIDACLATYKEHYNENWANKTRLYDGLADVLNQLSASTLKFGILTNKPKSFADECVKHFLSNWQWHVVQGQEEGLALKPSTDVSRLVTNALSVEPGEVLYLGDSDVDMFTAKNAGYTSVGVTWGFRTEQELVGAGAEHIVHKPAEIIKLLG</sequence>
<name>A0A4R3I4T1_9GAMM</name>
<dbReference type="Pfam" id="PF13419">
    <property type="entry name" value="HAD_2"/>
    <property type="match status" value="1"/>
</dbReference>
<dbReference type="GO" id="GO:0006281">
    <property type="term" value="P:DNA repair"/>
    <property type="evidence" value="ECO:0007669"/>
    <property type="project" value="TreeGrafter"/>
</dbReference>
<comment type="caution">
    <text evidence="5">The sequence shown here is derived from an EMBL/GenBank/DDBJ whole genome shotgun (WGS) entry which is preliminary data.</text>
</comment>
<dbReference type="PRINTS" id="PR00413">
    <property type="entry name" value="HADHALOGNASE"/>
</dbReference>
<organism evidence="5 6">
    <name type="scientific">Reinekea marinisedimentorum</name>
    <dbReference type="NCBI Taxonomy" id="230495"/>
    <lineage>
        <taxon>Bacteria</taxon>
        <taxon>Pseudomonadati</taxon>
        <taxon>Pseudomonadota</taxon>
        <taxon>Gammaproteobacteria</taxon>
        <taxon>Oceanospirillales</taxon>
        <taxon>Saccharospirillaceae</taxon>
        <taxon>Reinekea</taxon>
    </lineage>
</organism>
<evidence type="ECO:0000313" key="5">
    <source>
        <dbReference type="EMBL" id="TCS38989.1"/>
    </source>
</evidence>
<dbReference type="SUPFAM" id="SSF56784">
    <property type="entry name" value="HAD-like"/>
    <property type="match status" value="1"/>
</dbReference>
<evidence type="ECO:0000313" key="6">
    <source>
        <dbReference type="Proteomes" id="UP000295793"/>
    </source>
</evidence>
<evidence type="ECO:0000256" key="2">
    <source>
        <dbReference type="ARBA" id="ARBA00004818"/>
    </source>
</evidence>
<dbReference type="OrthoDB" id="9776368at2"/>
<dbReference type="PROSITE" id="PS01228">
    <property type="entry name" value="COF_1"/>
    <property type="match status" value="1"/>
</dbReference>
<dbReference type="SFLD" id="SFLDG01135">
    <property type="entry name" value="C1.5.6:_HAD__Beta-PGM__Phospha"/>
    <property type="match status" value="1"/>
</dbReference>
<evidence type="ECO:0000256" key="1">
    <source>
        <dbReference type="ARBA" id="ARBA00000830"/>
    </source>
</evidence>
<evidence type="ECO:0000256" key="3">
    <source>
        <dbReference type="ARBA" id="ARBA00006171"/>
    </source>
</evidence>
<reference evidence="5 6" key="1">
    <citation type="submission" date="2019-03" db="EMBL/GenBank/DDBJ databases">
        <title>Genomic Encyclopedia of Archaeal and Bacterial Type Strains, Phase II (KMG-II): from individual species to whole genera.</title>
        <authorList>
            <person name="Goeker M."/>
        </authorList>
    </citation>
    <scope>NUCLEOTIDE SEQUENCE [LARGE SCALE GENOMIC DNA]</scope>
    <source>
        <strain evidence="5 6">DSM 15388</strain>
    </source>
</reference>